<dbReference type="GO" id="GO:0040029">
    <property type="term" value="P:epigenetic regulation of gene expression"/>
    <property type="evidence" value="ECO:0007669"/>
    <property type="project" value="TreeGrafter"/>
</dbReference>
<dbReference type="EMBL" id="ABZS01000083">
    <property type="protein sequence ID" value="EEP60531.1"/>
    <property type="molecule type" value="Genomic_DNA"/>
</dbReference>
<evidence type="ECO:0000256" key="1">
    <source>
        <dbReference type="ARBA" id="ARBA00005947"/>
    </source>
</evidence>
<dbReference type="InterPro" id="IPR000286">
    <property type="entry name" value="HDACs"/>
</dbReference>
<dbReference type="PANTHER" id="PTHR10625">
    <property type="entry name" value="HISTONE DEACETYLASE HDAC1-RELATED"/>
    <property type="match status" value="1"/>
</dbReference>
<comment type="caution">
    <text evidence="3">The sequence shown here is derived from an EMBL/GenBank/DDBJ whole genome shotgun (WGS) entry which is preliminary data.</text>
</comment>
<organism evidence="3 4">
    <name type="scientific">Sulfurihydrogenibium yellowstonense SS-5</name>
    <dbReference type="NCBI Taxonomy" id="432331"/>
    <lineage>
        <taxon>Bacteria</taxon>
        <taxon>Pseudomonadati</taxon>
        <taxon>Aquificota</taxon>
        <taxon>Aquificia</taxon>
        <taxon>Aquificales</taxon>
        <taxon>Hydrogenothermaceae</taxon>
        <taxon>Sulfurihydrogenibium</taxon>
    </lineage>
</organism>
<dbReference type="Pfam" id="PF00850">
    <property type="entry name" value="Hist_deacetyl"/>
    <property type="match status" value="1"/>
</dbReference>
<dbReference type="InterPro" id="IPR023801">
    <property type="entry name" value="His_deacetylse_dom"/>
</dbReference>
<feature type="domain" description="Histone deacetylase" evidence="2">
    <location>
        <begin position="21"/>
        <end position="192"/>
    </location>
</feature>
<keyword evidence="3" id="KW-0378">Hydrolase</keyword>
<reference evidence="3 4" key="1">
    <citation type="submission" date="2009-04" db="EMBL/GenBank/DDBJ databases">
        <authorList>
            <person name="Reysenbach A.-L."/>
            <person name="Heidelberg J.F."/>
            <person name="Nelson W.C."/>
        </authorList>
    </citation>
    <scope>NUCLEOTIDE SEQUENCE [LARGE SCALE GENOMIC DNA]</scope>
    <source>
        <strain evidence="3 4">SS-5</strain>
    </source>
</reference>
<dbReference type="AlphaFoldDB" id="C4FK72"/>
<dbReference type="CDD" id="cd09992">
    <property type="entry name" value="HDAC_classII"/>
    <property type="match status" value="1"/>
</dbReference>
<sequence length="195" mass="22258">MKKVGYFYDDIYLEHDTGIGHPESPERLIYINKYLEPIKDKLIHLKPRRASAKEITLIHDTYYPQEIMDFCAAGGGYLDPDTHVGEYSYEAAVMAVGAGLEAIDNIINGKIERAFCAVRPPGHHAEKDKAMGFCIFNNIAITARYAQQKGFNKVFIIDFDAHHGNGTQKAFYDDDTVFYFSTHEYPFYPGNRFKK</sequence>
<evidence type="ECO:0000259" key="2">
    <source>
        <dbReference type="Pfam" id="PF00850"/>
    </source>
</evidence>
<dbReference type="EC" id="3.5.1.98" evidence="3"/>
<evidence type="ECO:0000313" key="4">
    <source>
        <dbReference type="Proteomes" id="UP000005540"/>
    </source>
</evidence>
<comment type="similarity">
    <text evidence="1">Belongs to the histone deacetylase family.</text>
</comment>
<dbReference type="Gene3D" id="3.40.800.20">
    <property type="entry name" value="Histone deacetylase domain"/>
    <property type="match status" value="1"/>
</dbReference>
<dbReference type="PRINTS" id="PR01270">
    <property type="entry name" value="HDASUPER"/>
</dbReference>
<name>C4FK72_9AQUI</name>
<protein>
    <submittedName>
        <fullName evidence="3">Histone deacetylase 5</fullName>
        <ecNumber evidence="3">3.5.1.98</ecNumber>
    </submittedName>
</protein>
<dbReference type="PANTHER" id="PTHR10625:SF10">
    <property type="entry name" value="HISTONE DEACETYLASE HDAC1"/>
    <property type="match status" value="1"/>
</dbReference>
<dbReference type="SUPFAM" id="SSF52768">
    <property type="entry name" value="Arginase/deacetylase"/>
    <property type="match status" value="1"/>
</dbReference>
<accession>C4FK72</accession>
<dbReference type="GO" id="GO:0141221">
    <property type="term" value="F:histone deacetylase activity, hydrolytic mechanism"/>
    <property type="evidence" value="ECO:0007669"/>
    <property type="project" value="UniProtKB-EC"/>
</dbReference>
<dbReference type="InterPro" id="IPR037138">
    <property type="entry name" value="His_deacetylse_dom_sf"/>
</dbReference>
<dbReference type="Proteomes" id="UP000005540">
    <property type="component" value="Unassembled WGS sequence"/>
</dbReference>
<dbReference type="InterPro" id="IPR023696">
    <property type="entry name" value="Ureohydrolase_dom_sf"/>
</dbReference>
<gene>
    <name evidence="3" type="ORF">SULYE_0972</name>
</gene>
<proteinExistence type="inferred from homology"/>
<evidence type="ECO:0000313" key="3">
    <source>
        <dbReference type="EMBL" id="EEP60531.1"/>
    </source>
</evidence>
<keyword evidence="4" id="KW-1185">Reference proteome</keyword>